<dbReference type="PANTHER" id="PTHR18952">
    <property type="entry name" value="CARBONIC ANHYDRASE"/>
    <property type="match status" value="1"/>
</dbReference>
<evidence type="ECO:0000313" key="10">
    <source>
        <dbReference type="EMBL" id="CAF1083649.1"/>
    </source>
</evidence>
<dbReference type="SUPFAM" id="SSF51069">
    <property type="entry name" value="Carbonic anhydrase"/>
    <property type="match status" value="1"/>
</dbReference>
<dbReference type="GO" id="GO:0008270">
    <property type="term" value="F:zinc ion binding"/>
    <property type="evidence" value="ECO:0007669"/>
    <property type="project" value="UniProtKB-UniRule"/>
</dbReference>
<gene>
    <name evidence="11" type="ORF">BYL167_LOCUS8115</name>
    <name evidence="10" type="ORF">CJN711_LOCUS6326</name>
</gene>
<accession>A0A814MTS4</accession>
<dbReference type="EC" id="4.2.1.1" evidence="3 8"/>
<evidence type="ECO:0000256" key="5">
    <source>
        <dbReference type="ARBA" id="ARBA00022833"/>
    </source>
</evidence>
<dbReference type="PROSITE" id="PS51144">
    <property type="entry name" value="ALPHA_CA_2"/>
    <property type="match status" value="1"/>
</dbReference>
<dbReference type="PROSITE" id="PS00162">
    <property type="entry name" value="ALPHA_CA_1"/>
    <property type="match status" value="1"/>
</dbReference>
<sequence>MYVQLFTELYLITFPLSIFAIWNYGEFGPDVWDDEYPSCAGHSQSPINIRTACTIYQSFEPFHFSQDYNVSHNFTLLNNGHSILARYSPENNETLFQVTGGGLNGTFDFLNFHLHWGQNYKSGSEHQINSKKYAGEIHIVYVNRRTRQLAAIAIFMQSNRSIDLNETKNTYQIENTTLNEWKRYFSTARTLQYSNISIVLSLNLAKLMGNNFNEFWRYQGSLTTPPCTENIIWTVFKAPIIFTENELNSFRKNIFIEDYRGPQLLYNRTVYRNFVNETKLSISDYNCCLKDLKNYTNNFSIRQVNTNNFLFILVYVMENFSFLDLFL</sequence>
<dbReference type="InterPro" id="IPR018338">
    <property type="entry name" value="Carbonic_anhydrase_a-class_CS"/>
</dbReference>
<evidence type="ECO:0000256" key="7">
    <source>
        <dbReference type="ARBA" id="ARBA00048348"/>
    </source>
</evidence>
<dbReference type="InterPro" id="IPR023561">
    <property type="entry name" value="Carbonic_anhydrase_a-class"/>
</dbReference>
<comment type="caution">
    <text evidence="10">The sequence shown here is derived from an EMBL/GenBank/DDBJ whole genome shotgun (WGS) entry which is preliminary data.</text>
</comment>
<organism evidence="10 12">
    <name type="scientific">Rotaria magnacalcarata</name>
    <dbReference type="NCBI Taxonomy" id="392030"/>
    <lineage>
        <taxon>Eukaryota</taxon>
        <taxon>Metazoa</taxon>
        <taxon>Spiralia</taxon>
        <taxon>Gnathifera</taxon>
        <taxon>Rotifera</taxon>
        <taxon>Eurotatoria</taxon>
        <taxon>Bdelloidea</taxon>
        <taxon>Philodinida</taxon>
        <taxon>Philodinidae</taxon>
        <taxon>Rotaria</taxon>
    </lineage>
</organism>
<dbReference type="AlphaFoldDB" id="A0A814MTS4"/>
<evidence type="ECO:0000256" key="3">
    <source>
        <dbReference type="ARBA" id="ARBA00012925"/>
    </source>
</evidence>
<evidence type="ECO:0000256" key="6">
    <source>
        <dbReference type="ARBA" id="ARBA00023239"/>
    </source>
</evidence>
<keyword evidence="6 8" id="KW-0456">Lyase</keyword>
<keyword evidence="4 8" id="KW-0479">Metal-binding</keyword>
<dbReference type="EMBL" id="CAJNOV010001900">
    <property type="protein sequence ID" value="CAF1083649.1"/>
    <property type="molecule type" value="Genomic_DNA"/>
</dbReference>
<dbReference type="InterPro" id="IPR001148">
    <property type="entry name" value="CA_dom"/>
</dbReference>
<reference evidence="10" key="1">
    <citation type="submission" date="2021-02" db="EMBL/GenBank/DDBJ databases">
        <authorList>
            <person name="Nowell W R."/>
        </authorList>
    </citation>
    <scope>NUCLEOTIDE SEQUENCE</scope>
</reference>
<protein>
    <recommendedName>
        <fullName evidence="3 8">Carbonic anhydrase</fullName>
        <ecNumber evidence="3 8">4.2.1.1</ecNumber>
    </recommendedName>
</protein>
<dbReference type="CDD" id="cd00326">
    <property type="entry name" value="alpha_CA"/>
    <property type="match status" value="1"/>
</dbReference>
<proteinExistence type="inferred from homology"/>
<name>A0A814MTS4_9BILA</name>
<comment type="cofactor">
    <cofactor evidence="8">
        <name>Zn(2+)</name>
        <dbReference type="ChEBI" id="CHEBI:29105"/>
    </cofactor>
</comment>
<evidence type="ECO:0000313" key="11">
    <source>
        <dbReference type="EMBL" id="CAF3894038.1"/>
    </source>
</evidence>
<dbReference type="GO" id="GO:0004089">
    <property type="term" value="F:carbonate dehydratase activity"/>
    <property type="evidence" value="ECO:0007669"/>
    <property type="project" value="UniProtKB-UniRule"/>
</dbReference>
<dbReference type="InterPro" id="IPR036398">
    <property type="entry name" value="CA_dom_sf"/>
</dbReference>
<dbReference type="PANTHER" id="PTHR18952:SF265">
    <property type="entry name" value="CARBONIC ANHYDRASE"/>
    <property type="match status" value="1"/>
</dbReference>
<evidence type="ECO:0000256" key="8">
    <source>
        <dbReference type="RuleBase" id="RU367011"/>
    </source>
</evidence>
<dbReference type="Gene3D" id="3.10.200.10">
    <property type="entry name" value="Alpha carbonic anhydrase"/>
    <property type="match status" value="1"/>
</dbReference>
<dbReference type="Proteomes" id="UP000681967">
    <property type="component" value="Unassembled WGS sequence"/>
</dbReference>
<feature type="domain" description="Alpha-carbonic anhydrase" evidence="9">
    <location>
        <begin position="20"/>
        <end position="274"/>
    </location>
</feature>
<evidence type="ECO:0000313" key="12">
    <source>
        <dbReference type="Proteomes" id="UP000663855"/>
    </source>
</evidence>
<evidence type="ECO:0000256" key="1">
    <source>
        <dbReference type="ARBA" id="ARBA00002904"/>
    </source>
</evidence>
<comment type="catalytic activity">
    <reaction evidence="7 8">
        <text>hydrogencarbonate + H(+) = CO2 + H2O</text>
        <dbReference type="Rhea" id="RHEA:10748"/>
        <dbReference type="ChEBI" id="CHEBI:15377"/>
        <dbReference type="ChEBI" id="CHEBI:15378"/>
        <dbReference type="ChEBI" id="CHEBI:16526"/>
        <dbReference type="ChEBI" id="CHEBI:17544"/>
        <dbReference type="EC" id="4.2.1.1"/>
    </reaction>
</comment>
<dbReference type="SMART" id="SM01057">
    <property type="entry name" value="Carb_anhydrase"/>
    <property type="match status" value="1"/>
</dbReference>
<keyword evidence="5 8" id="KW-0862">Zinc</keyword>
<dbReference type="Pfam" id="PF00194">
    <property type="entry name" value="Carb_anhydrase"/>
    <property type="match status" value="1"/>
</dbReference>
<evidence type="ECO:0000256" key="2">
    <source>
        <dbReference type="ARBA" id="ARBA00010718"/>
    </source>
</evidence>
<dbReference type="EMBL" id="CAJOBH010002188">
    <property type="protein sequence ID" value="CAF3894038.1"/>
    <property type="molecule type" value="Genomic_DNA"/>
</dbReference>
<comment type="function">
    <text evidence="1 8">Reversible hydration of carbon dioxide.</text>
</comment>
<evidence type="ECO:0000256" key="4">
    <source>
        <dbReference type="ARBA" id="ARBA00022723"/>
    </source>
</evidence>
<dbReference type="Proteomes" id="UP000663855">
    <property type="component" value="Unassembled WGS sequence"/>
</dbReference>
<evidence type="ECO:0000259" key="9">
    <source>
        <dbReference type="PROSITE" id="PS51144"/>
    </source>
</evidence>
<comment type="similarity">
    <text evidence="2 8">Belongs to the alpha-carbonic anhydrase family.</text>
</comment>